<dbReference type="Pfam" id="PF05093">
    <property type="entry name" value="CIAPIN1"/>
    <property type="match status" value="1"/>
</dbReference>
<feature type="region of interest" description="Fe-S binding site A" evidence="10">
    <location>
        <begin position="237"/>
        <end position="253"/>
    </location>
</feature>
<evidence type="ECO:0000256" key="7">
    <source>
        <dbReference type="ARBA" id="ARBA00023004"/>
    </source>
</evidence>
<keyword evidence="14" id="KW-1185">Reference proteome</keyword>
<dbReference type="Proteomes" id="UP000233524">
    <property type="component" value="Unassembled WGS sequence"/>
</dbReference>
<comment type="cofactor">
    <cofactor evidence="1 10">
        <name>[4Fe-4S] cluster</name>
        <dbReference type="ChEBI" id="CHEBI:49883"/>
    </cofactor>
</comment>
<evidence type="ECO:0000256" key="6">
    <source>
        <dbReference type="ARBA" id="ARBA00022723"/>
    </source>
</evidence>
<evidence type="ECO:0000256" key="5">
    <source>
        <dbReference type="ARBA" id="ARBA00022714"/>
    </source>
</evidence>
<evidence type="ECO:0000256" key="9">
    <source>
        <dbReference type="ARBA" id="ARBA00023128"/>
    </source>
</evidence>
<dbReference type="FunCoup" id="A0A2N3N064">
    <property type="interactions" value="152"/>
</dbReference>
<dbReference type="EMBL" id="NLAX01001139">
    <property type="protein sequence ID" value="PKS05802.1"/>
    <property type="molecule type" value="Genomic_DNA"/>
</dbReference>
<dbReference type="GO" id="GO:0051539">
    <property type="term" value="F:4 iron, 4 sulfur cluster binding"/>
    <property type="evidence" value="ECO:0007669"/>
    <property type="project" value="UniProtKB-KW"/>
</dbReference>
<keyword evidence="4 10" id="KW-0963">Cytoplasm</keyword>
<feature type="binding site" evidence="10">
    <location>
        <position position="311"/>
    </location>
    <ligand>
        <name>[4Fe-4S] cluster</name>
        <dbReference type="ChEBI" id="CHEBI:49883"/>
    </ligand>
</feature>
<keyword evidence="8 10" id="KW-0411">Iron-sulfur</keyword>
<feature type="short sequence motif" description="Cx2C motif 2" evidence="10">
    <location>
        <begin position="311"/>
        <end position="314"/>
    </location>
</feature>
<comment type="similarity">
    <text evidence="2 10">Belongs to the anamorsin family.</text>
</comment>
<comment type="subcellular location">
    <subcellularLocation>
        <location evidence="10">Cytoplasm</location>
    </subcellularLocation>
    <subcellularLocation>
        <location evidence="10">Mitochondrion intermembrane space</location>
    </subcellularLocation>
</comment>
<comment type="caution">
    <text evidence="10">Lacks conserved residue(s) required for the propagation of feature annotation.</text>
</comment>
<dbReference type="InterPro" id="IPR031838">
    <property type="entry name" value="Dre2_N"/>
</dbReference>
<feature type="short sequence motif" description="Cx2C motif 1" evidence="10">
    <location>
        <begin position="300"/>
        <end position="303"/>
    </location>
</feature>
<comment type="domain">
    <text evidence="10">The C-terminal domain binds 2 Fe-S clusters but is otherwise mostly in an intrinsically disordered conformation.</text>
</comment>
<dbReference type="HAMAP" id="MF_03115">
    <property type="entry name" value="Anamorsin"/>
    <property type="match status" value="1"/>
</dbReference>
<dbReference type="GO" id="GO:0051537">
    <property type="term" value="F:2 iron, 2 sulfur cluster binding"/>
    <property type="evidence" value="ECO:0007669"/>
    <property type="project" value="UniProtKB-UniRule"/>
</dbReference>
<feature type="region of interest" description="Fe-S binding site B" evidence="10">
    <location>
        <begin position="300"/>
        <end position="314"/>
    </location>
</feature>
<dbReference type="InterPro" id="IPR046408">
    <property type="entry name" value="CIAPIN1"/>
</dbReference>
<dbReference type="GO" id="GO:0009055">
    <property type="term" value="F:electron transfer activity"/>
    <property type="evidence" value="ECO:0007669"/>
    <property type="project" value="UniProtKB-UniRule"/>
</dbReference>
<feature type="binding site" evidence="10">
    <location>
        <position position="303"/>
    </location>
    <ligand>
        <name>[4Fe-4S] cluster</name>
        <dbReference type="ChEBI" id="CHEBI:49883"/>
    </ligand>
</feature>
<evidence type="ECO:0000313" key="14">
    <source>
        <dbReference type="Proteomes" id="UP000233524"/>
    </source>
</evidence>
<evidence type="ECO:0000256" key="10">
    <source>
        <dbReference type="HAMAP-Rule" id="MF_03115"/>
    </source>
</evidence>
<evidence type="ECO:0000256" key="8">
    <source>
        <dbReference type="ARBA" id="ARBA00023014"/>
    </source>
</evidence>
<dbReference type="GO" id="GO:0016226">
    <property type="term" value="P:iron-sulfur cluster assembly"/>
    <property type="evidence" value="ECO:0007669"/>
    <property type="project" value="UniProtKB-UniRule"/>
</dbReference>
<keyword evidence="3 10" id="KW-0004">4Fe-4S</keyword>
<sequence length="337" mass="35944">MAPAIVTLDTTPDFDFSPAFTTTTPKSAQQNGTKPTGQRTLLLATPSLASNETGLRVAMAGYDRSTSDLHMLDRLAAGFVNLPHDTYDLVLLLTGGESVDALLDRALLTRVHDALKAGGKVETQGGVEIGSGVDKEFVLAGLVRSGSGFSKPDYGAETVVPLKLRKKKLQVASGEVVPQPQKVEVKKEEEVKKVPNGVGFVTLDDLDGDDGDDDLIDEDTLLTPQDLKRPLNIPAECLPKVGKRRRACKDCTCGLAERLAAEDADRQAAADEKLREQVVKLGVNDLAEVDFTVQGKVGSCGNCSLGDAFRCDGCPYIGLPPFKPGEEVTILNNVVQL</sequence>
<protein>
    <submittedName>
        <fullName evidence="13">Uncharacterized protein</fullName>
    </submittedName>
</protein>
<evidence type="ECO:0000256" key="3">
    <source>
        <dbReference type="ARBA" id="ARBA00022485"/>
    </source>
</evidence>
<dbReference type="Gene3D" id="3.40.50.11000">
    <property type="entry name" value="Fe-S cluster assembly protein Dre2, N-terminal domain"/>
    <property type="match status" value="1"/>
</dbReference>
<reference evidence="13 14" key="1">
    <citation type="journal article" date="2017" name="G3 (Bethesda)">
        <title>First Draft Genome Sequence of the Pathogenic Fungus Lomentospora prolificans (Formerly Scedosporium prolificans).</title>
        <authorList>
            <person name="Luo R."/>
            <person name="Zimin A."/>
            <person name="Workman R."/>
            <person name="Fan Y."/>
            <person name="Pertea G."/>
            <person name="Grossman N."/>
            <person name="Wear M.P."/>
            <person name="Jia B."/>
            <person name="Miller H."/>
            <person name="Casadevall A."/>
            <person name="Timp W."/>
            <person name="Zhang S.X."/>
            <person name="Salzberg S.L."/>
        </authorList>
    </citation>
    <scope>NUCLEOTIDE SEQUENCE [LARGE SCALE GENOMIC DNA]</scope>
    <source>
        <strain evidence="13 14">JHH-5317</strain>
    </source>
</reference>
<dbReference type="STRING" id="41688.A0A2N3N064"/>
<dbReference type="VEuPathDB" id="FungiDB:jhhlp_007631"/>
<feature type="binding site" evidence="10">
    <location>
        <position position="300"/>
    </location>
    <ligand>
        <name>[4Fe-4S] cluster</name>
        <dbReference type="ChEBI" id="CHEBI:49883"/>
    </ligand>
</feature>
<accession>A0A2N3N064</accession>
<gene>
    <name evidence="13" type="ORF">jhhlp_007631</name>
</gene>
<keyword evidence="9 10" id="KW-0496">Mitochondrion</keyword>
<evidence type="ECO:0000259" key="12">
    <source>
        <dbReference type="Pfam" id="PF16803"/>
    </source>
</evidence>
<comment type="caution">
    <text evidence="13">The sequence shown here is derived from an EMBL/GenBank/DDBJ whole genome shotgun (WGS) entry which is preliminary data.</text>
</comment>
<evidence type="ECO:0000256" key="1">
    <source>
        <dbReference type="ARBA" id="ARBA00001966"/>
    </source>
</evidence>
<feature type="binding site" evidence="10">
    <location>
        <position position="314"/>
    </location>
    <ligand>
        <name>[4Fe-4S] cluster</name>
        <dbReference type="ChEBI" id="CHEBI:49883"/>
    </ligand>
</feature>
<dbReference type="OrthoDB" id="311633at2759"/>
<feature type="domain" description="Anamorsin C-terminal" evidence="11">
    <location>
        <begin position="233"/>
        <end position="330"/>
    </location>
</feature>
<evidence type="ECO:0000256" key="4">
    <source>
        <dbReference type="ARBA" id="ARBA00022490"/>
    </source>
</evidence>
<keyword evidence="7 10" id="KW-0408">Iron</keyword>
<dbReference type="PANTHER" id="PTHR13273:SF14">
    <property type="entry name" value="ANAMORSIN"/>
    <property type="match status" value="1"/>
</dbReference>
<feature type="domain" description="Fe-S cluster assembly protein Dre2 N-terminal" evidence="12">
    <location>
        <begin position="38"/>
        <end position="163"/>
    </location>
</feature>
<feature type="binding site" evidence="10">
    <location>
        <position position="253"/>
    </location>
    <ligand>
        <name>[2Fe-2S] cluster</name>
        <dbReference type="ChEBI" id="CHEBI:190135"/>
    </ligand>
</feature>
<dbReference type="PANTHER" id="PTHR13273">
    <property type="entry name" value="ANAMORSIN"/>
    <property type="match status" value="1"/>
</dbReference>
<comment type="domain">
    <text evidence="10">The N-terminal domain has structural similarity with S-adenosyl-L-methionine-dependent methyltransferases, but does not bind S-adenosyl-L-methionine. It is required for correct assembly of the 2 Fe-S clusters.</text>
</comment>
<dbReference type="InParanoid" id="A0A2N3N064"/>
<keyword evidence="5 10" id="KW-0001">2Fe-2S</keyword>
<keyword evidence="6 10" id="KW-0479">Metal-binding</keyword>
<feature type="binding site" evidence="10">
    <location>
        <position position="237"/>
    </location>
    <ligand>
        <name>[2Fe-2S] cluster</name>
        <dbReference type="ChEBI" id="CHEBI:190135"/>
    </ligand>
</feature>
<dbReference type="InterPro" id="IPR007785">
    <property type="entry name" value="Anamorsin"/>
</dbReference>
<evidence type="ECO:0000259" key="11">
    <source>
        <dbReference type="Pfam" id="PF05093"/>
    </source>
</evidence>
<name>A0A2N3N064_9PEZI</name>
<organism evidence="13 14">
    <name type="scientific">Lomentospora prolificans</name>
    <dbReference type="NCBI Taxonomy" id="41688"/>
    <lineage>
        <taxon>Eukaryota</taxon>
        <taxon>Fungi</taxon>
        <taxon>Dikarya</taxon>
        <taxon>Ascomycota</taxon>
        <taxon>Pezizomycotina</taxon>
        <taxon>Sordariomycetes</taxon>
        <taxon>Hypocreomycetidae</taxon>
        <taxon>Microascales</taxon>
        <taxon>Microascaceae</taxon>
        <taxon>Lomentospora</taxon>
    </lineage>
</organism>
<feature type="binding site" evidence="10">
    <location>
        <position position="248"/>
    </location>
    <ligand>
        <name>[2Fe-2S] cluster</name>
        <dbReference type="ChEBI" id="CHEBI:190135"/>
    </ligand>
</feature>
<dbReference type="GO" id="GO:0046872">
    <property type="term" value="F:metal ion binding"/>
    <property type="evidence" value="ECO:0007669"/>
    <property type="project" value="UniProtKB-KW"/>
</dbReference>
<evidence type="ECO:0000256" key="2">
    <source>
        <dbReference type="ARBA" id="ARBA00008169"/>
    </source>
</evidence>
<dbReference type="GO" id="GO:0005758">
    <property type="term" value="C:mitochondrial intermembrane space"/>
    <property type="evidence" value="ECO:0007669"/>
    <property type="project" value="UniProtKB-SubCell"/>
</dbReference>
<proteinExistence type="inferred from homology"/>
<feature type="binding site" evidence="10">
    <location>
        <position position="251"/>
    </location>
    <ligand>
        <name>[2Fe-2S] cluster</name>
        <dbReference type="ChEBI" id="CHEBI:190135"/>
    </ligand>
</feature>
<comment type="cofactor">
    <cofactor evidence="10">
        <name>[2Fe-2S] cluster</name>
        <dbReference type="ChEBI" id="CHEBI:190135"/>
    </cofactor>
</comment>
<evidence type="ECO:0000313" key="13">
    <source>
        <dbReference type="EMBL" id="PKS05802.1"/>
    </source>
</evidence>
<comment type="domain">
    <text evidence="10">The twin Cx2C motifs are involved in the recognition by the mitochondrial MIA40-ERV1 disulfide relay system. The formation of 2 disulfide bonds in the Cx2C motifs through dithiol/disulfide exchange reactions effectively traps the protein in the mitochondrial intermembrane space.</text>
</comment>
<dbReference type="Pfam" id="PF16803">
    <property type="entry name" value="DRE2_N"/>
    <property type="match status" value="1"/>
</dbReference>
<dbReference type="AlphaFoldDB" id="A0A2N3N064"/>